<feature type="signal peptide" evidence="1">
    <location>
        <begin position="1"/>
        <end position="28"/>
    </location>
</feature>
<name>A0A543Q6J6_ACITH</name>
<evidence type="ECO:0000256" key="1">
    <source>
        <dbReference type="SAM" id="SignalP"/>
    </source>
</evidence>
<proteinExistence type="predicted"/>
<protein>
    <submittedName>
        <fullName evidence="2">Uncharacterized protein</fullName>
    </submittedName>
</protein>
<accession>A0A543Q6J6</accession>
<evidence type="ECO:0000313" key="3">
    <source>
        <dbReference type="Proteomes" id="UP000315403"/>
    </source>
</evidence>
<gene>
    <name evidence="2" type="ORF">DLNHIDIE_01835</name>
</gene>
<organism evidence="2 3">
    <name type="scientific">Acidithiobacillus thiooxidans ATCC 19377</name>
    <dbReference type="NCBI Taxonomy" id="637390"/>
    <lineage>
        <taxon>Bacteria</taxon>
        <taxon>Pseudomonadati</taxon>
        <taxon>Pseudomonadota</taxon>
        <taxon>Acidithiobacillia</taxon>
        <taxon>Acidithiobacillales</taxon>
        <taxon>Acidithiobacillaceae</taxon>
        <taxon>Acidithiobacillus</taxon>
    </lineage>
</organism>
<comment type="caution">
    <text evidence="2">The sequence shown here is derived from an EMBL/GenBank/DDBJ whole genome shotgun (WGS) entry which is preliminary data.</text>
</comment>
<dbReference type="Proteomes" id="UP000315403">
    <property type="component" value="Unassembled WGS sequence"/>
</dbReference>
<keyword evidence="1" id="KW-0732">Signal</keyword>
<dbReference type="AlphaFoldDB" id="A0A543Q6J6"/>
<dbReference type="EMBL" id="SZUV01000001">
    <property type="protein sequence ID" value="TQN51954.1"/>
    <property type="molecule type" value="Genomic_DNA"/>
</dbReference>
<evidence type="ECO:0000313" key="2">
    <source>
        <dbReference type="EMBL" id="TQN51954.1"/>
    </source>
</evidence>
<reference evidence="2 3" key="1">
    <citation type="submission" date="2019-03" db="EMBL/GenBank/DDBJ databases">
        <title>New insights into Acidothiobacillus thiooxidans sulfur metabolism through coupled gene expression, solution geochemistry, microscopy and spectroscopy analyses.</title>
        <authorList>
            <person name="Camacho D."/>
            <person name="Frazao R."/>
            <person name="Fouillen A."/>
            <person name="Nanci A."/>
            <person name="Lang B.F."/>
            <person name="Apte S.C."/>
            <person name="Baron C."/>
            <person name="Warren L.A."/>
        </authorList>
    </citation>
    <scope>NUCLEOTIDE SEQUENCE [LARGE SCALE GENOMIC DNA]</scope>
    <source>
        <strain evidence="2 3">ATCC 19377</strain>
    </source>
</reference>
<sequence length="139" mass="15957">MNNLCSFTKPLFAVFSVLSLLIPAVSHADSEYMAQQAHQTCLEYGAKPGTRLFYRCMKSQMRKEQYNHANNDCVNDQSIQSQCDMAIIGKPDPFQAFANCKSDLVARCERQASNEYLHRNNAQKYDLNIHDYNHNYNGH</sequence>
<feature type="chain" id="PRO_5022232289" evidence="1">
    <location>
        <begin position="29"/>
        <end position="139"/>
    </location>
</feature>
<dbReference type="RefSeq" id="WP_142088130.1">
    <property type="nucleotide sequence ID" value="NZ_SZUV01000001.1"/>
</dbReference>